<name>A0A6J4CZY9_9HELI</name>
<dbReference type="GO" id="GO:0016151">
    <property type="term" value="F:nickel cation binding"/>
    <property type="evidence" value="ECO:0007669"/>
    <property type="project" value="InterPro"/>
</dbReference>
<dbReference type="Pfam" id="PF01774">
    <property type="entry name" value="UreD"/>
    <property type="match status" value="1"/>
</dbReference>
<dbReference type="PANTHER" id="PTHR33643">
    <property type="entry name" value="UREASE ACCESSORY PROTEIN D"/>
    <property type="match status" value="1"/>
</dbReference>
<gene>
    <name evidence="4" type="primary">ureH</name>
    <name evidence="3" type="ORF">NHP190020_14110</name>
    <name evidence="4" type="ORF">SNTW_13490</name>
</gene>
<protein>
    <submittedName>
        <fullName evidence="4">Urease accessory protein UreH</fullName>
    </submittedName>
</protein>
<keyword evidence="2" id="KW-0143">Chaperone</keyword>
<dbReference type="InterPro" id="IPR002669">
    <property type="entry name" value="UreD"/>
</dbReference>
<proteinExistence type="inferred from homology"/>
<evidence type="ECO:0000256" key="1">
    <source>
        <dbReference type="ARBA" id="ARBA00007177"/>
    </source>
</evidence>
<dbReference type="Proteomes" id="UP000317935">
    <property type="component" value="Chromosome"/>
</dbReference>
<evidence type="ECO:0000313" key="4">
    <source>
        <dbReference type="EMBL" id="BCD70704.1"/>
    </source>
</evidence>
<dbReference type="AlphaFoldDB" id="A0A6J4CZY9"/>
<evidence type="ECO:0000313" key="3">
    <source>
        <dbReference type="EMBL" id="BCD46372.1"/>
    </source>
</evidence>
<reference evidence="4 5" key="1">
    <citation type="submission" date="2019-06" db="EMBL/GenBank/DDBJ databases">
        <title>Complete genome sequence of Helicobacter suis SNTW101c.</title>
        <authorList>
            <person name="Rimbara E."/>
            <person name="Suzuki M."/>
            <person name="Matsui H."/>
            <person name="Nakamura M."/>
            <person name="Mori S."/>
            <person name="Shibayama K."/>
        </authorList>
    </citation>
    <scope>NUCLEOTIDE SEQUENCE [LARGE SCALE GENOMIC DNA]</scope>
    <source>
        <strain evidence="4 5">SNTW101c</strain>
    </source>
</reference>
<evidence type="ECO:0000313" key="6">
    <source>
        <dbReference type="Proteomes" id="UP000509742"/>
    </source>
</evidence>
<dbReference type="EMBL" id="AP023036">
    <property type="protein sequence ID" value="BCD46372.1"/>
    <property type="molecule type" value="Genomic_DNA"/>
</dbReference>
<comment type="similarity">
    <text evidence="1">Belongs to the UreD family.</text>
</comment>
<dbReference type="HAMAP" id="MF_01384">
    <property type="entry name" value="UreD"/>
    <property type="match status" value="1"/>
</dbReference>
<sequence length="269" mass="30181">MEQISSYPQESKLYLKTKIGQAGRCIIEDNYFTPPFKLMPPFYEGNRAEIILIAVSPGMLKGDAHDIKIEVGAHCQLKLSSQSFEKIQDTEDGYASRYTQIQVKPHAFLDFSPLPLIPFKNAHFQNHSSIILHPDSQLLYSEIITAGRIAHGETFAFKRLHSTLNISYQENGTTRPLFLDNTLLEPTHMDLKNPCMFGDFTHYLNAILFTKSLPLENIKTLIEQSKLNAGVSILPARLAEGYTSLCIKALACGSEPLLNLRKAVSQLLN</sequence>
<dbReference type="EMBL" id="AP019774">
    <property type="protein sequence ID" value="BCD70704.1"/>
    <property type="molecule type" value="Genomic_DNA"/>
</dbReference>
<dbReference type="PANTHER" id="PTHR33643:SF1">
    <property type="entry name" value="UREASE ACCESSORY PROTEIN D"/>
    <property type="match status" value="1"/>
</dbReference>
<keyword evidence="6" id="KW-1185">Reference proteome</keyword>
<accession>A0A6J4CZY9</accession>
<organism evidence="4 5">
    <name type="scientific">Helicobacter suis</name>
    <dbReference type="NCBI Taxonomy" id="104628"/>
    <lineage>
        <taxon>Bacteria</taxon>
        <taxon>Pseudomonadati</taxon>
        <taxon>Campylobacterota</taxon>
        <taxon>Epsilonproteobacteria</taxon>
        <taxon>Campylobacterales</taxon>
        <taxon>Helicobacteraceae</taxon>
        <taxon>Helicobacter</taxon>
    </lineage>
</organism>
<dbReference type="OrthoDB" id="5328682at2"/>
<evidence type="ECO:0000256" key="2">
    <source>
        <dbReference type="ARBA" id="ARBA00023186"/>
    </source>
</evidence>
<reference evidence="3 6" key="2">
    <citation type="submission" date="2020-04" db="EMBL/GenBank/DDBJ databases">
        <title>Genomic analysis of gastric non-Helicobacter pylori Helicobacters isolated in Japan.</title>
        <authorList>
            <person name="Suzuki M."/>
            <person name="Rimbara E."/>
        </authorList>
    </citation>
    <scope>NUCLEOTIDE SEQUENCE [LARGE SCALE GENOMIC DNA]</scope>
    <source>
        <strain evidence="3 6">NHP19-0020</strain>
    </source>
</reference>
<evidence type="ECO:0000313" key="5">
    <source>
        <dbReference type="Proteomes" id="UP000317935"/>
    </source>
</evidence>
<dbReference type="Proteomes" id="UP000509742">
    <property type="component" value="Chromosome"/>
</dbReference>